<evidence type="ECO:0000313" key="2">
    <source>
        <dbReference type="Proteomes" id="UP000799118"/>
    </source>
</evidence>
<organism evidence="1 2">
    <name type="scientific">Gymnopus androsaceus JB14</name>
    <dbReference type="NCBI Taxonomy" id="1447944"/>
    <lineage>
        <taxon>Eukaryota</taxon>
        <taxon>Fungi</taxon>
        <taxon>Dikarya</taxon>
        <taxon>Basidiomycota</taxon>
        <taxon>Agaricomycotina</taxon>
        <taxon>Agaricomycetes</taxon>
        <taxon>Agaricomycetidae</taxon>
        <taxon>Agaricales</taxon>
        <taxon>Marasmiineae</taxon>
        <taxon>Omphalotaceae</taxon>
        <taxon>Gymnopus</taxon>
    </lineage>
</organism>
<protein>
    <submittedName>
        <fullName evidence="1">Uncharacterized protein</fullName>
    </submittedName>
</protein>
<gene>
    <name evidence="1" type="ORF">BT96DRAFT_1021479</name>
</gene>
<keyword evidence="2" id="KW-1185">Reference proteome</keyword>
<accession>A0A6A4HEF2</accession>
<evidence type="ECO:0000313" key="1">
    <source>
        <dbReference type="EMBL" id="KAE9396206.1"/>
    </source>
</evidence>
<dbReference type="Proteomes" id="UP000799118">
    <property type="component" value="Unassembled WGS sequence"/>
</dbReference>
<reference evidence="1" key="1">
    <citation type="journal article" date="2019" name="Environ. Microbiol.">
        <title>Fungal ecological strategies reflected in gene transcription - a case study of two litter decomposers.</title>
        <authorList>
            <person name="Barbi F."/>
            <person name="Kohler A."/>
            <person name="Barry K."/>
            <person name="Baskaran P."/>
            <person name="Daum C."/>
            <person name="Fauchery L."/>
            <person name="Ihrmark K."/>
            <person name="Kuo A."/>
            <person name="LaButti K."/>
            <person name="Lipzen A."/>
            <person name="Morin E."/>
            <person name="Grigoriev I.V."/>
            <person name="Henrissat B."/>
            <person name="Lindahl B."/>
            <person name="Martin F."/>
        </authorList>
    </citation>
    <scope>NUCLEOTIDE SEQUENCE</scope>
    <source>
        <strain evidence="1">JB14</strain>
    </source>
</reference>
<name>A0A6A4HEF2_9AGAR</name>
<proteinExistence type="predicted"/>
<dbReference type="EMBL" id="ML769517">
    <property type="protein sequence ID" value="KAE9396206.1"/>
    <property type="molecule type" value="Genomic_DNA"/>
</dbReference>
<sequence>MSNSYQIFRARTRMVYLDLVRPYAEEHLVDLLQEFVSRSRNAPFKLYLGINYGRQIQLCATERRLLDILLDQSSRWTHLTLWLDRICLEYATHRLGISGGHCPSPSSDENMRAWTHHGTFFIPDANARVILIRMFHSSRRGGGPKRVVTSTQSTNPLLWTGLQIPQLTLLDLQHNDSTENMDSRMLERSTFLLRSGCNLQELKLGPGIPAPLALNFIALHPSITHLTIRAFDSLTVVLVDIVIGFFDNEDHANMMLAPKLESLTIKGRLASCWPQSRWIEDIIHFVRLKEAVHLKEEAEATSIYPRTLDARHVSAL</sequence>
<dbReference type="AlphaFoldDB" id="A0A6A4HEF2"/>